<reference evidence="2" key="1">
    <citation type="submission" date="2023-07" db="EMBL/GenBank/DDBJ databases">
        <title>draft genome sequence of fig (Ficus carica).</title>
        <authorList>
            <person name="Takahashi T."/>
            <person name="Nishimura K."/>
        </authorList>
    </citation>
    <scope>NUCLEOTIDE SEQUENCE</scope>
</reference>
<gene>
    <name evidence="2" type="ORF">TIFTF001_012837</name>
</gene>
<organism evidence="2 3">
    <name type="scientific">Ficus carica</name>
    <name type="common">Common fig</name>
    <dbReference type="NCBI Taxonomy" id="3494"/>
    <lineage>
        <taxon>Eukaryota</taxon>
        <taxon>Viridiplantae</taxon>
        <taxon>Streptophyta</taxon>
        <taxon>Embryophyta</taxon>
        <taxon>Tracheophyta</taxon>
        <taxon>Spermatophyta</taxon>
        <taxon>Magnoliopsida</taxon>
        <taxon>eudicotyledons</taxon>
        <taxon>Gunneridae</taxon>
        <taxon>Pentapetalae</taxon>
        <taxon>rosids</taxon>
        <taxon>fabids</taxon>
        <taxon>Rosales</taxon>
        <taxon>Moraceae</taxon>
        <taxon>Ficeae</taxon>
        <taxon>Ficus</taxon>
    </lineage>
</organism>
<dbReference type="EMBL" id="BTGU01000016">
    <property type="protein sequence ID" value="GMN43635.1"/>
    <property type="molecule type" value="Genomic_DNA"/>
</dbReference>
<evidence type="ECO:0000313" key="2">
    <source>
        <dbReference type="EMBL" id="GMN43635.1"/>
    </source>
</evidence>
<dbReference type="AlphaFoldDB" id="A0AA88A2F9"/>
<protein>
    <submittedName>
        <fullName evidence="2">Uncharacterized protein</fullName>
    </submittedName>
</protein>
<proteinExistence type="predicted"/>
<accession>A0AA88A2F9</accession>
<dbReference type="Proteomes" id="UP001187192">
    <property type="component" value="Unassembled WGS sequence"/>
</dbReference>
<feature type="region of interest" description="Disordered" evidence="1">
    <location>
        <begin position="1"/>
        <end position="26"/>
    </location>
</feature>
<sequence length="78" mass="9003">MARYRNWRGDDEELPAEEPPVPHALRRPNTSIAQLEGRVGELANTIQEVFSYPNDLRETMTLFLEHARQPNNTEIGSR</sequence>
<name>A0AA88A2F9_FICCA</name>
<comment type="caution">
    <text evidence="2">The sequence shown here is derived from an EMBL/GenBank/DDBJ whole genome shotgun (WGS) entry which is preliminary data.</text>
</comment>
<keyword evidence="3" id="KW-1185">Reference proteome</keyword>
<evidence type="ECO:0000313" key="3">
    <source>
        <dbReference type="Proteomes" id="UP001187192"/>
    </source>
</evidence>
<evidence type="ECO:0000256" key="1">
    <source>
        <dbReference type="SAM" id="MobiDB-lite"/>
    </source>
</evidence>